<dbReference type="GO" id="GO:0008967">
    <property type="term" value="F:phosphoglycolate phosphatase activity"/>
    <property type="evidence" value="ECO:0007669"/>
    <property type="project" value="TreeGrafter"/>
</dbReference>
<dbReference type="AlphaFoldDB" id="A0A2M8W6L2"/>
<evidence type="ECO:0000313" key="1">
    <source>
        <dbReference type="EMBL" id="PJI86570.1"/>
    </source>
</evidence>
<dbReference type="Gene3D" id="1.10.150.240">
    <property type="entry name" value="Putative phosphatase, domain 2"/>
    <property type="match status" value="1"/>
</dbReference>
<dbReference type="InterPro" id="IPR023198">
    <property type="entry name" value="PGP-like_dom2"/>
</dbReference>
<dbReference type="PANTHER" id="PTHR43434:SF1">
    <property type="entry name" value="PHOSPHOGLYCOLATE PHOSPHATASE"/>
    <property type="match status" value="1"/>
</dbReference>
<sequence>MNAAELLADAKVVLLDFDGPVTLLMPPPMNGEVADALRDVLRQHGAATGFPETTDHLAVLRWTAQHARSALEDVERAADELEVEAALRAVPTRGSAELLAHCREQRKPVVVVSNNAAVAVRAYLERWELADAVAGIVGRPQGHPERMKPRPDMIHDALALRGAVPGEAVLIGDSVTDIEVAQATGVQSIGYAKTPRRGEELAVAGADALAATITNLLLASGE</sequence>
<dbReference type="Pfam" id="PF13419">
    <property type="entry name" value="HAD_2"/>
    <property type="match status" value="1"/>
</dbReference>
<dbReference type="EMBL" id="PGTZ01000010">
    <property type="protein sequence ID" value="PJI86570.1"/>
    <property type="molecule type" value="Genomic_DNA"/>
</dbReference>
<protein>
    <submittedName>
        <fullName evidence="1">Phosphoglycolate phosphatase</fullName>
    </submittedName>
</protein>
<accession>A0A2M8W6L2</accession>
<dbReference type="Proteomes" id="UP000231586">
    <property type="component" value="Unassembled WGS sequence"/>
</dbReference>
<comment type="caution">
    <text evidence="1">The sequence shown here is derived from an EMBL/GenBank/DDBJ whole genome shotgun (WGS) entry which is preliminary data.</text>
</comment>
<evidence type="ECO:0000313" key="2">
    <source>
        <dbReference type="Proteomes" id="UP000231586"/>
    </source>
</evidence>
<dbReference type="InterPro" id="IPR036412">
    <property type="entry name" value="HAD-like_sf"/>
</dbReference>
<dbReference type="GO" id="GO:0006281">
    <property type="term" value="P:DNA repair"/>
    <property type="evidence" value="ECO:0007669"/>
    <property type="project" value="TreeGrafter"/>
</dbReference>
<name>A0A2M8W6L2_9MICO</name>
<keyword evidence="2" id="KW-1185">Reference proteome</keyword>
<dbReference type="RefSeq" id="WP_100350614.1">
    <property type="nucleotide sequence ID" value="NZ_PGTZ01000010.1"/>
</dbReference>
<dbReference type="InterPro" id="IPR041492">
    <property type="entry name" value="HAD_2"/>
</dbReference>
<dbReference type="InterPro" id="IPR023214">
    <property type="entry name" value="HAD_sf"/>
</dbReference>
<reference evidence="1 2" key="1">
    <citation type="submission" date="2017-11" db="EMBL/GenBank/DDBJ databases">
        <title>Genomic Encyclopedia of Archaeal and Bacterial Type Strains, Phase II (KMG-II): From Individual Species to Whole Genera.</title>
        <authorList>
            <person name="Goeker M."/>
        </authorList>
    </citation>
    <scope>NUCLEOTIDE SEQUENCE [LARGE SCALE GENOMIC DNA]</scope>
    <source>
        <strain evidence="1 2">DSM 22413</strain>
    </source>
</reference>
<dbReference type="Gene3D" id="3.40.50.1000">
    <property type="entry name" value="HAD superfamily/HAD-like"/>
    <property type="match status" value="1"/>
</dbReference>
<gene>
    <name evidence="1" type="ORF">CLV34_2488</name>
</gene>
<dbReference type="PANTHER" id="PTHR43434">
    <property type="entry name" value="PHOSPHOGLYCOLATE PHOSPHATASE"/>
    <property type="match status" value="1"/>
</dbReference>
<dbReference type="InterPro" id="IPR050155">
    <property type="entry name" value="HAD-like_hydrolase_sf"/>
</dbReference>
<dbReference type="GO" id="GO:0005829">
    <property type="term" value="C:cytosol"/>
    <property type="evidence" value="ECO:0007669"/>
    <property type="project" value="TreeGrafter"/>
</dbReference>
<dbReference type="OrthoDB" id="4547358at2"/>
<dbReference type="SUPFAM" id="SSF56784">
    <property type="entry name" value="HAD-like"/>
    <property type="match status" value="1"/>
</dbReference>
<proteinExistence type="predicted"/>
<organism evidence="1 2">
    <name type="scientific">Luteimicrobium subarcticum</name>
    <dbReference type="NCBI Taxonomy" id="620910"/>
    <lineage>
        <taxon>Bacteria</taxon>
        <taxon>Bacillati</taxon>
        <taxon>Actinomycetota</taxon>
        <taxon>Actinomycetes</taxon>
        <taxon>Micrococcales</taxon>
        <taxon>Luteimicrobium</taxon>
    </lineage>
</organism>